<comment type="caution">
    <text evidence="1">The sequence shown here is derived from an EMBL/GenBank/DDBJ whole genome shotgun (WGS) entry which is preliminary data.</text>
</comment>
<dbReference type="EMBL" id="CAXDID020000064">
    <property type="protein sequence ID" value="CAL6011463.1"/>
    <property type="molecule type" value="Genomic_DNA"/>
</dbReference>
<protein>
    <submittedName>
        <fullName evidence="1">Serine/threonine-protein_phosphatase 2A</fullName>
    </submittedName>
</protein>
<dbReference type="Proteomes" id="UP001642409">
    <property type="component" value="Unassembled WGS sequence"/>
</dbReference>
<gene>
    <name evidence="1" type="ORF">HINF_LOCUS22834</name>
</gene>
<name>A0ABP1IAA1_9EUKA</name>
<keyword evidence="2" id="KW-1185">Reference proteome</keyword>
<sequence>MVRRQCAESISDIVLECNSAEILQIIKNILKQLQEDVQDAVRAVSVKSIPNFLLQLAKLGNTADINAA</sequence>
<evidence type="ECO:0000313" key="2">
    <source>
        <dbReference type="Proteomes" id="UP001642409"/>
    </source>
</evidence>
<proteinExistence type="predicted"/>
<accession>A0ABP1IAA1</accession>
<organism evidence="1 2">
    <name type="scientific">Hexamita inflata</name>
    <dbReference type="NCBI Taxonomy" id="28002"/>
    <lineage>
        <taxon>Eukaryota</taxon>
        <taxon>Metamonada</taxon>
        <taxon>Diplomonadida</taxon>
        <taxon>Hexamitidae</taxon>
        <taxon>Hexamitinae</taxon>
        <taxon>Hexamita</taxon>
    </lineage>
</organism>
<evidence type="ECO:0000313" key="1">
    <source>
        <dbReference type="EMBL" id="CAL6011463.1"/>
    </source>
</evidence>
<reference evidence="1 2" key="1">
    <citation type="submission" date="2024-07" db="EMBL/GenBank/DDBJ databases">
        <authorList>
            <person name="Akdeniz Z."/>
        </authorList>
    </citation>
    <scope>NUCLEOTIDE SEQUENCE [LARGE SCALE GENOMIC DNA]</scope>
</reference>